<dbReference type="Gene3D" id="1.20.120.1200">
    <property type="entry name" value="NADH-ubiquinone/plastoquinone oxidoreductase chain 6, subunit NuoJ"/>
    <property type="match status" value="1"/>
</dbReference>
<feature type="transmembrane region" description="Helical" evidence="2">
    <location>
        <begin position="5"/>
        <end position="22"/>
    </location>
</feature>
<dbReference type="EMBL" id="QAOT01000002">
    <property type="protein sequence ID" value="PTR20504.1"/>
    <property type="molecule type" value="Genomic_DNA"/>
</dbReference>
<feature type="transmembrane region" description="Helical" evidence="2">
    <location>
        <begin position="57"/>
        <end position="75"/>
    </location>
</feature>
<feature type="transmembrane region" description="Helical" evidence="2">
    <location>
        <begin position="128"/>
        <end position="151"/>
    </location>
</feature>
<comment type="function">
    <text evidence="2">NDH-1 shuttles electrons from NADH, via FMN and iron-sulfur (Fe-S) centers, to quinones in the respiratory chain. Couples the redox reaction to proton translocation (for every two electrons transferred, four hydrogen ions are translocated across the cytoplasmic membrane), and thus conserves the redox energy in a proton gradient.</text>
</comment>
<dbReference type="GO" id="GO:0008137">
    <property type="term" value="F:NADH dehydrogenase (ubiquinone) activity"/>
    <property type="evidence" value="ECO:0007669"/>
    <property type="project" value="UniProtKB-UniRule"/>
</dbReference>
<gene>
    <name evidence="3" type="ORF">C8J28_102269</name>
</gene>
<keyword evidence="4" id="KW-1185">Reference proteome</keyword>
<dbReference type="RefSeq" id="WP_108220266.1">
    <property type="nucleotide sequence ID" value="NZ_CP090021.1"/>
</dbReference>
<dbReference type="InterPro" id="IPR001457">
    <property type="entry name" value="NADH_UbQ/plastoQ_OxRdtase_su6"/>
</dbReference>
<reference evidence="3 4" key="1">
    <citation type="submission" date="2018-04" db="EMBL/GenBank/DDBJ databases">
        <title>Genomic Encyclopedia of Type Strains, Phase III (KMG-III): the genomes of soil and plant-associated and newly described type strains.</title>
        <authorList>
            <person name="Whitman W."/>
        </authorList>
    </citation>
    <scope>NUCLEOTIDE SEQUENCE [LARGE SCALE GENOMIC DNA]</scope>
    <source>
        <strain evidence="3 4">KA25</strain>
    </source>
</reference>
<feature type="transmembrane region" description="Helical" evidence="2">
    <location>
        <begin position="29"/>
        <end position="51"/>
    </location>
</feature>
<dbReference type="GO" id="GO:0048038">
    <property type="term" value="F:quinone binding"/>
    <property type="evidence" value="ECO:0007669"/>
    <property type="project" value="UniProtKB-UniRule"/>
</dbReference>
<sequence length="164" mass="16518">MSDLAAIWCASVALACAILAVTRPAIVHALIWLVAALLSLAGCFFALGAGFAGAVQILIYAGAIVAVFVFVVMTADASPEALARERARLAQGWRRPAAAVGLVALPLALGLLAGGTSPAAAPDSGPSLGAILFGPWAVAVEVASGLLLAALMGARHLGRRREEP</sequence>
<dbReference type="GO" id="GO:0005886">
    <property type="term" value="C:plasma membrane"/>
    <property type="evidence" value="ECO:0007669"/>
    <property type="project" value="UniProtKB-SubCell"/>
</dbReference>
<dbReference type="PANTHER" id="PTHR33269">
    <property type="entry name" value="NADH-UBIQUINONE OXIDOREDUCTASE CHAIN 6"/>
    <property type="match status" value="1"/>
</dbReference>
<evidence type="ECO:0000313" key="4">
    <source>
        <dbReference type="Proteomes" id="UP000244060"/>
    </source>
</evidence>
<keyword evidence="2" id="KW-0812">Transmembrane</keyword>
<dbReference type="Proteomes" id="UP000244060">
    <property type="component" value="Unassembled WGS sequence"/>
</dbReference>
<feature type="transmembrane region" description="Helical" evidence="2">
    <location>
        <begin position="96"/>
        <end position="116"/>
    </location>
</feature>
<dbReference type="AlphaFoldDB" id="A0A2T5KDL9"/>
<keyword evidence="2" id="KW-1003">Cell membrane</keyword>
<keyword evidence="2" id="KW-0874">Quinone</keyword>
<comment type="similarity">
    <text evidence="1 2">Belongs to the complex I subunit 6 family.</text>
</comment>
<evidence type="ECO:0000256" key="2">
    <source>
        <dbReference type="RuleBase" id="RU004429"/>
    </source>
</evidence>
<keyword evidence="2" id="KW-0472">Membrane</keyword>
<comment type="catalytic activity">
    <reaction evidence="2">
        <text>a quinone + NADH + 5 H(+)(in) = a quinol + NAD(+) + 4 H(+)(out)</text>
        <dbReference type="Rhea" id="RHEA:57888"/>
        <dbReference type="ChEBI" id="CHEBI:15378"/>
        <dbReference type="ChEBI" id="CHEBI:24646"/>
        <dbReference type="ChEBI" id="CHEBI:57540"/>
        <dbReference type="ChEBI" id="CHEBI:57945"/>
        <dbReference type="ChEBI" id="CHEBI:132124"/>
    </reaction>
</comment>
<comment type="caution">
    <text evidence="3">The sequence shown here is derived from an EMBL/GenBank/DDBJ whole genome shotgun (WGS) entry which is preliminary data.</text>
</comment>
<comment type="subcellular location">
    <subcellularLocation>
        <location evidence="2">Cell membrane</location>
        <topology evidence="2">Multi-pass membrane protein</topology>
    </subcellularLocation>
</comment>
<organism evidence="3 4">
    <name type="scientific">Cereibacter azotoformans</name>
    <dbReference type="NCBI Taxonomy" id="43057"/>
    <lineage>
        <taxon>Bacteria</taxon>
        <taxon>Pseudomonadati</taxon>
        <taxon>Pseudomonadota</taxon>
        <taxon>Alphaproteobacteria</taxon>
        <taxon>Rhodobacterales</taxon>
        <taxon>Paracoccaceae</taxon>
        <taxon>Cereibacter</taxon>
    </lineage>
</organism>
<evidence type="ECO:0000313" key="3">
    <source>
        <dbReference type="EMBL" id="PTR20504.1"/>
    </source>
</evidence>
<dbReference type="OrthoDB" id="10014899at2"/>
<keyword evidence="2" id="KW-1133">Transmembrane helix</keyword>
<name>A0A2T5KDL9_9RHOB</name>
<accession>A0A2T5KDL9</accession>
<dbReference type="EC" id="7.1.1.-" evidence="2"/>
<keyword evidence="2" id="KW-0520">NAD</keyword>
<dbReference type="PANTHER" id="PTHR33269:SF17">
    <property type="entry name" value="NADH-UBIQUINONE OXIDOREDUCTASE CHAIN 6"/>
    <property type="match status" value="1"/>
</dbReference>
<dbReference type="InterPro" id="IPR042106">
    <property type="entry name" value="Nuo/plastoQ_OxRdtase_6_NuoJ"/>
</dbReference>
<protein>
    <recommendedName>
        <fullName evidence="2">NADH-quinone oxidoreductase subunit J</fullName>
        <ecNumber evidence="2">7.1.1.-</ecNumber>
    </recommendedName>
</protein>
<proteinExistence type="inferred from homology"/>
<dbReference type="Pfam" id="PF00499">
    <property type="entry name" value="Oxidored_q3"/>
    <property type="match status" value="1"/>
</dbReference>
<evidence type="ECO:0000256" key="1">
    <source>
        <dbReference type="ARBA" id="ARBA00005698"/>
    </source>
</evidence>